<dbReference type="InterPro" id="IPR023393">
    <property type="entry name" value="START-like_dom_sf"/>
</dbReference>
<name>A0ABP8MRU0_9BACT</name>
<comment type="similarity">
    <text evidence="1">Belongs to the AHA1 family.</text>
</comment>
<evidence type="ECO:0000256" key="1">
    <source>
        <dbReference type="ARBA" id="ARBA00006817"/>
    </source>
</evidence>
<dbReference type="Pfam" id="PF08327">
    <property type="entry name" value="AHSA1"/>
    <property type="match status" value="1"/>
</dbReference>
<keyword evidence="4" id="KW-1185">Reference proteome</keyword>
<dbReference type="CDD" id="cd07814">
    <property type="entry name" value="SRPBCC_CalC_Aha1-like"/>
    <property type="match status" value="1"/>
</dbReference>
<feature type="domain" description="Activator of Hsp90 ATPase homologue 1/2-like C-terminal" evidence="2">
    <location>
        <begin position="14"/>
        <end position="139"/>
    </location>
</feature>
<dbReference type="Proteomes" id="UP001501410">
    <property type="component" value="Unassembled WGS sequence"/>
</dbReference>
<accession>A0ABP8MRU0</accession>
<dbReference type="SUPFAM" id="SSF55961">
    <property type="entry name" value="Bet v1-like"/>
    <property type="match status" value="1"/>
</dbReference>
<evidence type="ECO:0000313" key="4">
    <source>
        <dbReference type="Proteomes" id="UP001501410"/>
    </source>
</evidence>
<dbReference type="RefSeq" id="WP_344824313.1">
    <property type="nucleotide sequence ID" value="NZ_BAABEZ010000022.1"/>
</dbReference>
<evidence type="ECO:0000259" key="2">
    <source>
        <dbReference type="Pfam" id="PF08327"/>
    </source>
</evidence>
<dbReference type="InterPro" id="IPR013538">
    <property type="entry name" value="ASHA1/2-like_C"/>
</dbReference>
<organism evidence="3 4">
    <name type="scientific">Rurimicrobium arvi</name>
    <dbReference type="NCBI Taxonomy" id="2049916"/>
    <lineage>
        <taxon>Bacteria</taxon>
        <taxon>Pseudomonadati</taxon>
        <taxon>Bacteroidota</taxon>
        <taxon>Chitinophagia</taxon>
        <taxon>Chitinophagales</taxon>
        <taxon>Chitinophagaceae</taxon>
        <taxon>Rurimicrobium</taxon>
    </lineage>
</organism>
<dbReference type="Gene3D" id="3.30.530.20">
    <property type="match status" value="1"/>
</dbReference>
<dbReference type="EMBL" id="BAABEZ010000022">
    <property type="protein sequence ID" value="GAA4453254.1"/>
    <property type="molecule type" value="Genomic_DNA"/>
</dbReference>
<proteinExistence type="inferred from homology"/>
<gene>
    <name evidence="3" type="ORF">GCM10023092_13230</name>
</gene>
<reference evidence="4" key="1">
    <citation type="journal article" date="2019" name="Int. J. Syst. Evol. Microbiol.">
        <title>The Global Catalogue of Microorganisms (GCM) 10K type strain sequencing project: providing services to taxonomists for standard genome sequencing and annotation.</title>
        <authorList>
            <consortium name="The Broad Institute Genomics Platform"/>
            <consortium name="The Broad Institute Genome Sequencing Center for Infectious Disease"/>
            <person name="Wu L."/>
            <person name="Ma J."/>
        </authorList>
    </citation>
    <scope>NUCLEOTIDE SEQUENCE [LARGE SCALE GENOMIC DNA]</scope>
    <source>
        <strain evidence="4">JCM 31921</strain>
    </source>
</reference>
<sequence length="141" mass="16228">MSDQLLIVERLLPASRGRVWRALTNKEEMKKWYFALSEFIPEPGFRFSFTGGPEDGTQYVHICEITEVVPERRLAYSWRYEGYDGISYVMFALEEQGAQTLLRLTHSGLSSFPELPDFARSNFEAGWNHIIGISLPAYLQS</sequence>
<evidence type="ECO:0000313" key="3">
    <source>
        <dbReference type="EMBL" id="GAA4453254.1"/>
    </source>
</evidence>
<protein>
    <submittedName>
        <fullName evidence="3">SRPBCC domain-containing protein</fullName>
    </submittedName>
</protein>
<comment type="caution">
    <text evidence="3">The sequence shown here is derived from an EMBL/GenBank/DDBJ whole genome shotgun (WGS) entry which is preliminary data.</text>
</comment>